<dbReference type="PROSITE" id="PS50928">
    <property type="entry name" value="ABC_TM1"/>
    <property type="match status" value="1"/>
</dbReference>
<sequence>MTSQTMTATKVSNHQAPKRNRFDAVKRMLPRRSAKLVTGLVLLGAVLLFAIIVPFFGDDPNAISDIGLTAPSAQHLLGTTMSGQDVFMQLAYATRGSLIIGFSVAIIATILSGIFGILGTYVGGIWDDLLALITNVMLVIPGLPLTIVIAVMSPTRGIAMVIIVLAITSWAGSARVLRAQTLSMRGRDYVLAAKISGERPWRVIVVEILPNLLPCMASQFVFAVIFAILGESSLSFIGLGASGQLTLGTMLYYSQNAAAINIGAWWWFIPPGVVVAIIGAGLSFIDFTIDEVINPKLRTLNAKPAKSKKAKVK</sequence>
<evidence type="ECO:0000313" key="10">
    <source>
        <dbReference type="Proteomes" id="UP000193179"/>
    </source>
</evidence>
<dbReference type="PANTHER" id="PTHR43386">
    <property type="entry name" value="OLIGOPEPTIDE TRANSPORT SYSTEM PERMEASE PROTEIN APPC"/>
    <property type="match status" value="1"/>
</dbReference>
<evidence type="ECO:0000256" key="1">
    <source>
        <dbReference type="ARBA" id="ARBA00004651"/>
    </source>
</evidence>
<gene>
    <name evidence="9" type="ORF">B0703_01690</name>
</gene>
<feature type="transmembrane region" description="Helical" evidence="7">
    <location>
        <begin position="265"/>
        <end position="285"/>
    </location>
</feature>
<dbReference type="AlphaFoldDB" id="A0A173Z3K8"/>
<evidence type="ECO:0000313" key="9">
    <source>
        <dbReference type="EMBL" id="WNE85671.1"/>
    </source>
</evidence>
<protein>
    <submittedName>
        <fullName evidence="9">ABC transporter permease</fullName>
    </submittedName>
</protein>
<feature type="transmembrane region" description="Helical" evidence="7">
    <location>
        <begin position="36"/>
        <end position="56"/>
    </location>
</feature>
<reference evidence="9" key="2">
    <citation type="submission" date="2023-09" db="EMBL/GenBank/DDBJ databases">
        <title>Ecological and genomic based identification of the Bifidobacterium adolescentis prototype of the healthy human gut microbiota.</title>
        <authorList>
            <person name="Lugli G.A."/>
            <person name="Argentini C."/>
            <person name="Tarracchini C."/>
            <person name="Fontana F."/>
            <person name="Alessandri G."/>
            <person name="Mancabelli L."/>
            <person name="Milani C."/>
            <person name="Turroni F."/>
            <person name="Ventura M."/>
        </authorList>
    </citation>
    <scope>NUCLEOTIDE SEQUENCE</scope>
    <source>
        <strain evidence="9">703B</strain>
    </source>
</reference>
<dbReference type="InterPro" id="IPR050366">
    <property type="entry name" value="BP-dependent_transpt_permease"/>
</dbReference>
<dbReference type="GO" id="GO:0071916">
    <property type="term" value="F:dipeptide transmembrane transporter activity"/>
    <property type="evidence" value="ECO:0007669"/>
    <property type="project" value="TreeGrafter"/>
</dbReference>
<comment type="similarity">
    <text evidence="7">Belongs to the binding-protein-dependent transport system permease family.</text>
</comment>
<dbReference type="PANTHER" id="PTHR43386:SF1">
    <property type="entry name" value="D,D-DIPEPTIDE TRANSPORT SYSTEM PERMEASE PROTEIN DDPC-RELATED"/>
    <property type="match status" value="1"/>
</dbReference>
<dbReference type="GO" id="GO:0005886">
    <property type="term" value="C:plasma membrane"/>
    <property type="evidence" value="ECO:0007669"/>
    <property type="project" value="UniProtKB-SubCell"/>
</dbReference>
<comment type="subcellular location">
    <subcellularLocation>
        <location evidence="1 7">Cell membrane</location>
        <topology evidence="1 7">Multi-pass membrane protein</topology>
    </subcellularLocation>
</comment>
<feature type="transmembrane region" description="Helical" evidence="7">
    <location>
        <begin position="129"/>
        <end position="152"/>
    </location>
</feature>
<dbReference type="Pfam" id="PF00528">
    <property type="entry name" value="BPD_transp_1"/>
    <property type="match status" value="1"/>
</dbReference>
<keyword evidence="3" id="KW-1003">Cell membrane</keyword>
<evidence type="ECO:0000256" key="6">
    <source>
        <dbReference type="ARBA" id="ARBA00023136"/>
    </source>
</evidence>
<keyword evidence="2 7" id="KW-0813">Transport</keyword>
<keyword evidence="5 7" id="KW-1133">Transmembrane helix</keyword>
<evidence type="ECO:0000256" key="4">
    <source>
        <dbReference type="ARBA" id="ARBA00022692"/>
    </source>
</evidence>
<name>A0A173Z3K8_BIFAD</name>
<proteinExistence type="inferred from homology"/>
<feature type="transmembrane region" description="Helical" evidence="7">
    <location>
        <begin position="158"/>
        <end position="177"/>
    </location>
</feature>
<dbReference type="CDD" id="cd06261">
    <property type="entry name" value="TM_PBP2"/>
    <property type="match status" value="1"/>
</dbReference>
<evidence type="ECO:0000259" key="8">
    <source>
        <dbReference type="PROSITE" id="PS50928"/>
    </source>
</evidence>
<evidence type="ECO:0000256" key="7">
    <source>
        <dbReference type="RuleBase" id="RU363032"/>
    </source>
</evidence>
<dbReference type="Gene3D" id="1.10.3720.10">
    <property type="entry name" value="MetI-like"/>
    <property type="match status" value="1"/>
</dbReference>
<dbReference type="Proteomes" id="UP000193179">
    <property type="component" value="Chromosome"/>
</dbReference>
<accession>A0A173Z3K8</accession>
<keyword evidence="6 7" id="KW-0472">Membrane</keyword>
<evidence type="ECO:0000256" key="2">
    <source>
        <dbReference type="ARBA" id="ARBA00022448"/>
    </source>
</evidence>
<dbReference type="InterPro" id="IPR000515">
    <property type="entry name" value="MetI-like"/>
</dbReference>
<feature type="transmembrane region" description="Helical" evidence="7">
    <location>
        <begin position="98"/>
        <end position="122"/>
    </location>
</feature>
<organism evidence="9 10">
    <name type="scientific">Bifidobacterium adolescentis</name>
    <dbReference type="NCBI Taxonomy" id="1680"/>
    <lineage>
        <taxon>Bacteria</taxon>
        <taxon>Bacillati</taxon>
        <taxon>Actinomycetota</taxon>
        <taxon>Actinomycetes</taxon>
        <taxon>Bifidobacteriales</taxon>
        <taxon>Bifidobacteriaceae</taxon>
        <taxon>Bifidobacterium</taxon>
    </lineage>
</organism>
<feature type="domain" description="ABC transmembrane type-1" evidence="8">
    <location>
        <begin position="94"/>
        <end position="286"/>
    </location>
</feature>
<keyword evidence="4 7" id="KW-0812">Transmembrane</keyword>
<reference evidence="9" key="1">
    <citation type="journal article" date="2016" name="Sci. Rep.">
        <title>Evaluation of genetic diversity among strains of the human gut commensal Bifidobacterium adolescentis.</title>
        <authorList>
            <person name="Duranti S."/>
            <person name="Milani C."/>
            <person name="Lugli G.A."/>
            <person name="Mancabelli L."/>
            <person name="Turroni F."/>
            <person name="Ferrario C."/>
            <person name="Mangifesta M."/>
            <person name="Viappiani A."/>
            <person name="Sanchez B."/>
            <person name="Margolles A."/>
            <person name="van Sinderen D."/>
            <person name="Ventura M."/>
        </authorList>
    </citation>
    <scope>NUCLEOTIDE SEQUENCE</scope>
    <source>
        <strain evidence="9">703B</strain>
    </source>
</reference>
<evidence type="ECO:0000256" key="3">
    <source>
        <dbReference type="ARBA" id="ARBA00022475"/>
    </source>
</evidence>
<dbReference type="SUPFAM" id="SSF161098">
    <property type="entry name" value="MetI-like"/>
    <property type="match status" value="1"/>
</dbReference>
<dbReference type="EMBL" id="CP133648">
    <property type="protein sequence ID" value="WNE85671.1"/>
    <property type="molecule type" value="Genomic_DNA"/>
</dbReference>
<dbReference type="RefSeq" id="WP_226649180.1">
    <property type="nucleotide sequence ID" value="NZ_CP133648.1"/>
</dbReference>
<dbReference type="InterPro" id="IPR035906">
    <property type="entry name" value="MetI-like_sf"/>
</dbReference>
<evidence type="ECO:0000256" key="5">
    <source>
        <dbReference type="ARBA" id="ARBA00022989"/>
    </source>
</evidence>